<accession>A0A8T0HLD4</accession>
<evidence type="ECO:0000313" key="2">
    <source>
        <dbReference type="Proteomes" id="UP000822688"/>
    </source>
</evidence>
<gene>
    <name evidence="1" type="ORF">KC19_VG029000</name>
</gene>
<proteinExistence type="predicted"/>
<protein>
    <submittedName>
        <fullName evidence="1">Uncharacterized protein</fullName>
    </submittedName>
</protein>
<organism evidence="1 2">
    <name type="scientific">Ceratodon purpureus</name>
    <name type="common">Fire moss</name>
    <name type="synonym">Dicranum purpureum</name>
    <dbReference type="NCBI Taxonomy" id="3225"/>
    <lineage>
        <taxon>Eukaryota</taxon>
        <taxon>Viridiplantae</taxon>
        <taxon>Streptophyta</taxon>
        <taxon>Embryophyta</taxon>
        <taxon>Bryophyta</taxon>
        <taxon>Bryophytina</taxon>
        <taxon>Bryopsida</taxon>
        <taxon>Dicranidae</taxon>
        <taxon>Pseudoditrichales</taxon>
        <taxon>Ditrichaceae</taxon>
        <taxon>Ceratodon</taxon>
    </lineage>
</organism>
<keyword evidence="2" id="KW-1185">Reference proteome</keyword>
<dbReference type="EMBL" id="CM026426">
    <property type="protein sequence ID" value="KAG0571631.1"/>
    <property type="molecule type" value="Genomic_DNA"/>
</dbReference>
<evidence type="ECO:0000313" key="1">
    <source>
        <dbReference type="EMBL" id="KAG0571631.1"/>
    </source>
</evidence>
<comment type="caution">
    <text evidence="1">The sequence shown here is derived from an EMBL/GenBank/DDBJ whole genome shotgun (WGS) entry which is preliminary data.</text>
</comment>
<dbReference type="Proteomes" id="UP000822688">
    <property type="component" value="Chromosome V"/>
</dbReference>
<sequence>MQRKLNNKLCFLQHSFSLLPIKHMCTPIFKLLGVGTQMLEVNSTLSFKRKRSCCLRSFL</sequence>
<dbReference type="AlphaFoldDB" id="A0A8T0HLD4"/>
<name>A0A8T0HLD4_CERPU</name>
<reference evidence="1" key="1">
    <citation type="submission" date="2020-06" db="EMBL/GenBank/DDBJ databases">
        <title>WGS assembly of Ceratodon purpureus strain R40.</title>
        <authorList>
            <person name="Carey S.B."/>
            <person name="Jenkins J."/>
            <person name="Shu S."/>
            <person name="Lovell J.T."/>
            <person name="Sreedasyam A."/>
            <person name="Maumus F."/>
            <person name="Tiley G.P."/>
            <person name="Fernandez-Pozo N."/>
            <person name="Barry K."/>
            <person name="Chen C."/>
            <person name="Wang M."/>
            <person name="Lipzen A."/>
            <person name="Daum C."/>
            <person name="Saski C.A."/>
            <person name="Payton A.C."/>
            <person name="Mcbreen J.C."/>
            <person name="Conrad R.E."/>
            <person name="Kollar L.M."/>
            <person name="Olsson S."/>
            <person name="Huttunen S."/>
            <person name="Landis J.B."/>
            <person name="Wickett N.J."/>
            <person name="Johnson M.G."/>
            <person name="Rensing S.A."/>
            <person name="Grimwood J."/>
            <person name="Schmutz J."/>
            <person name="Mcdaniel S.F."/>
        </authorList>
    </citation>
    <scope>NUCLEOTIDE SEQUENCE</scope>
    <source>
        <strain evidence="1">R40</strain>
    </source>
</reference>